<feature type="compositionally biased region" description="Pro residues" evidence="1">
    <location>
        <begin position="166"/>
        <end position="188"/>
    </location>
</feature>
<accession>A0ABT6M2C3</accession>
<protein>
    <submittedName>
        <fullName evidence="2">Uncharacterized protein</fullName>
    </submittedName>
</protein>
<feature type="compositionally biased region" description="Basic residues" evidence="1">
    <location>
        <begin position="308"/>
        <end position="317"/>
    </location>
</feature>
<dbReference type="EMBL" id="JARXVH010000041">
    <property type="protein sequence ID" value="MDH6222697.1"/>
    <property type="molecule type" value="Genomic_DNA"/>
</dbReference>
<dbReference type="PRINTS" id="PR01217">
    <property type="entry name" value="PRICHEXTENSN"/>
</dbReference>
<evidence type="ECO:0000256" key="1">
    <source>
        <dbReference type="SAM" id="MobiDB-lite"/>
    </source>
</evidence>
<feature type="compositionally biased region" description="Low complexity" evidence="1">
    <location>
        <begin position="219"/>
        <end position="231"/>
    </location>
</feature>
<organism evidence="2 3">
    <name type="scientific">Streptomyces pseudovenezuelae</name>
    <dbReference type="NCBI Taxonomy" id="67350"/>
    <lineage>
        <taxon>Bacteria</taxon>
        <taxon>Bacillati</taxon>
        <taxon>Actinomycetota</taxon>
        <taxon>Actinomycetes</taxon>
        <taxon>Kitasatosporales</taxon>
        <taxon>Streptomycetaceae</taxon>
        <taxon>Streptomyces</taxon>
        <taxon>Streptomyces aurantiacus group</taxon>
    </lineage>
</organism>
<feature type="compositionally biased region" description="Basic residues" evidence="1">
    <location>
        <begin position="248"/>
        <end position="259"/>
    </location>
</feature>
<feature type="compositionally biased region" description="Basic residues" evidence="1">
    <location>
        <begin position="1"/>
        <end position="10"/>
    </location>
</feature>
<feature type="compositionally biased region" description="Basic and acidic residues" evidence="1">
    <location>
        <begin position="41"/>
        <end position="50"/>
    </location>
</feature>
<feature type="region of interest" description="Disordered" evidence="1">
    <location>
        <begin position="1"/>
        <end position="320"/>
    </location>
</feature>
<comment type="caution">
    <text evidence="2">The sequence shown here is derived from an EMBL/GenBank/DDBJ whole genome shotgun (WGS) entry which is preliminary data.</text>
</comment>
<feature type="compositionally biased region" description="Basic and acidic residues" evidence="1">
    <location>
        <begin position="128"/>
        <end position="141"/>
    </location>
</feature>
<reference evidence="2 3" key="1">
    <citation type="submission" date="2023-04" db="EMBL/GenBank/DDBJ databases">
        <title>Forest soil microbial communities from Buena Vista Peninsula, Colon Province, Panama.</title>
        <authorList>
            <person name="Bouskill N."/>
        </authorList>
    </citation>
    <scope>NUCLEOTIDE SEQUENCE [LARGE SCALE GENOMIC DNA]</scope>
    <source>
        <strain evidence="2 3">GGS1</strain>
    </source>
</reference>
<gene>
    <name evidence="2" type="ORF">M2283_010049</name>
</gene>
<keyword evidence="3" id="KW-1185">Reference proteome</keyword>
<name>A0ABT6M2C3_9ACTN</name>
<sequence length="358" mass="38857">MSDRRSRSHASHPPSLESGRSVATEATQPARSCSYRPPDPTPHRSTHDRQPTVPGSAPTSPPPPSPQPTETDHPPVAGHEPPPTHRRLTALGLSRSPLADPSPSRLGPPRLHLAGCPRSRLGRGSGHSRTESRRQLSTDHPHSRHPLGLRDGVQAAPPRATTRPAANPPPTPASTPTPAPPQHSPPTTPRYRGERPATPPSEPDDPPHEPSSASPPWPAATTHRQTTATTSHSHRLPHPGARTPADGRRRRTRPPKRPREHSNAAPTPQDRKHRLRTPRRPDEGPQTRRAPFCPWRSPGTALTTAPPHSRHSHRPGKHQLTATTRPYRCCRCPAGGAPLHSAFLAGQTDRMAYGCLFL</sequence>
<dbReference type="Proteomes" id="UP001160499">
    <property type="component" value="Unassembled WGS sequence"/>
</dbReference>
<feature type="compositionally biased region" description="Low complexity" evidence="1">
    <location>
        <begin position="154"/>
        <end position="165"/>
    </location>
</feature>
<evidence type="ECO:0000313" key="3">
    <source>
        <dbReference type="Proteomes" id="UP001160499"/>
    </source>
</evidence>
<proteinExistence type="predicted"/>
<evidence type="ECO:0000313" key="2">
    <source>
        <dbReference type="EMBL" id="MDH6222697.1"/>
    </source>
</evidence>